<evidence type="ECO:0008006" key="4">
    <source>
        <dbReference type="Google" id="ProtNLM"/>
    </source>
</evidence>
<evidence type="ECO:0000313" key="3">
    <source>
        <dbReference type="Proteomes" id="UP000600214"/>
    </source>
</evidence>
<protein>
    <recommendedName>
        <fullName evidence="4">DUF3592 domain-containing protein</fullName>
    </recommendedName>
</protein>
<dbReference type="Proteomes" id="UP000600214">
    <property type="component" value="Unassembled WGS sequence"/>
</dbReference>
<organism evidence="2 3">
    <name type="scientific">Dyadobacter endophyticus</name>
    <dbReference type="NCBI Taxonomy" id="1749036"/>
    <lineage>
        <taxon>Bacteria</taxon>
        <taxon>Pseudomonadati</taxon>
        <taxon>Bacteroidota</taxon>
        <taxon>Cytophagia</taxon>
        <taxon>Cytophagales</taxon>
        <taxon>Spirosomataceae</taxon>
        <taxon>Dyadobacter</taxon>
    </lineage>
</organism>
<name>A0ABQ1YEU1_9BACT</name>
<evidence type="ECO:0000256" key="1">
    <source>
        <dbReference type="SAM" id="Phobius"/>
    </source>
</evidence>
<keyword evidence="1" id="KW-1133">Transmembrane helix</keyword>
<keyword evidence="1" id="KW-0812">Transmembrane</keyword>
<sequence length="123" mass="14167">MEINNREIGATLILVCMVAFWTLSSIRKRIAEERKKKILRQGVQANATVLAIRPTGEYLNNLPEFQVQVQVKAKAGNDFVSEMREVLPFAKYDSLRKGTQVLVKYDPEYYKRAIFLQMAETLI</sequence>
<evidence type="ECO:0000313" key="2">
    <source>
        <dbReference type="EMBL" id="GGH23584.1"/>
    </source>
</evidence>
<reference evidence="3" key="1">
    <citation type="journal article" date="2019" name="Int. J. Syst. Evol. Microbiol.">
        <title>The Global Catalogue of Microorganisms (GCM) 10K type strain sequencing project: providing services to taxonomists for standard genome sequencing and annotation.</title>
        <authorList>
            <consortium name="The Broad Institute Genomics Platform"/>
            <consortium name="The Broad Institute Genome Sequencing Center for Infectious Disease"/>
            <person name="Wu L."/>
            <person name="Ma J."/>
        </authorList>
    </citation>
    <scope>NUCLEOTIDE SEQUENCE [LARGE SCALE GENOMIC DNA]</scope>
    <source>
        <strain evidence="3">CGMCC 1.15288</strain>
    </source>
</reference>
<keyword evidence="3" id="KW-1185">Reference proteome</keyword>
<comment type="caution">
    <text evidence="2">The sequence shown here is derived from an EMBL/GenBank/DDBJ whole genome shotgun (WGS) entry which is preliminary data.</text>
</comment>
<proteinExistence type="predicted"/>
<dbReference type="RefSeq" id="WP_188928560.1">
    <property type="nucleotide sequence ID" value="NZ_BMIA01000001.1"/>
</dbReference>
<dbReference type="EMBL" id="BMIA01000001">
    <property type="protein sequence ID" value="GGH23584.1"/>
    <property type="molecule type" value="Genomic_DNA"/>
</dbReference>
<accession>A0ABQ1YEU1</accession>
<feature type="transmembrane region" description="Helical" evidence="1">
    <location>
        <begin position="6"/>
        <end position="26"/>
    </location>
</feature>
<keyword evidence="1" id="KW-0472">Membrane</keyword>
<gene>
    <name evidence="2" type="ORF">GCM10007423_06290</name>
</gene>